<dbReference type="GO" id="GO:0004601">
    <property type="term" value="F:peroxidase activity"/>
    <property type="evidence" value="ECO:0007669"/>
    <property type="project" value="InterPro"/>
</dbReference>
<sequence length="740" mass="79162">MTNITLMPVPSGAVRAEMARRVRHEAADVARARAHPPLHRSDGAAQTFSPPLYSFTKGLAHDAWGGLIEAKDLQGLISEINQDKPGSAPGETPLPGTYSSGLPAPFAVNKYGGTFKLKVKGTGARNWESPLAGHALEINGPDPDQLTMPPAPALGSAELIAEIAEVYAMALLRDVPFTEWDGSPVVDDVLAMLNALDFFKSDAGLDTHAKARRAARFAAGEPQTLTAANLFRGSTRGAKSGPYISQFMLIGNKEEPHPNAPGHERVAAPQKPDDALTRARAFVPSFMDGGEEGLAATPKGHEKGAIRYGVQAIPQLLRPHQRGVDHMVDWASWHDVQNGANRKGFDYFESASRFISTPRDIATYVHFDALYQAYLNACLLLLGEQAASDVGLPEGPFLAAGQGHDTRDGFALFGGPHILTLVTEVATRALKAVRRQKFGIHLRGRPETLAGAITLAWNAAQDGDLAAKLGNTKGPLDAMTDALVGCGLLGKIADHNAEKLAWWQDEEPDVSLGWIEESRNALLPMAFPEGSPMHPSYGAGHATVAGACVTVLKAFFEMFAVTEGSAFVGGAVKRGKLDLKRIMREAKSGPPAGLFGAERSFADLGIPAIYAPDWVGSEGQSLSPTGVDPATITIQGELDKLAANISIGRDFAGVHYYTDYYESLRLGERIAVGLLQEQMLTYREPLSMRLTGFDGDQIMIVGTGGSRHQDGPDAIVYVWPAAGGGATPESFKEWWQRAQS</sequence>
<organism evidence="1 2">
    <name type="scientific">Acuticoccus mangrovi</name>
    <dbReference type="NCBI Taxonomy" id="2796142"/>
    <lineage>
        <taxon>Bacteria</taxon>
        <taxon>Pseudomonadati</taxon>
        <taxon>Pseudomonadota</taxon>
        <taxon>Alphaproteobacteria</taxon>
        <taxon>Hyphomicrobiales</taxon>
        <taxon>Amorphaceae</taxon>
        <taxon>Acuticoccus</taxon>
    </lineage>
</organism>
<dbReference type="AlphaFoldDB" id="A0A934MGK0"/>
<dbReference type="Proteomes" id="UP000609531">
    <property type="component" value="Unassembled WGS sequence"/>
</dbReference>
<dbReference type="InterPro" id="IPR052559">
    <property type="entry name" value="V-haloperoxidase"/>
</dbReference>
<name>A0A934MGK0_9HYPH</name>
<dbReference type="PANTHER" id="PTHR34599">
    <property type="entry name" value="PEROXIDASE-RELATED"/>
    <property type="match status" value="1"/>
</dbReference>
<dbReference type="Gene3D" id="1.10.606.10">
    <property type="entry name" value="Vanadium-containing Chloroperoxidase, domain 2"/>
    <property type="match status" value="1"/>
</dbReference>
<evidence type="ECO:0000313" key="2">
    <source>
        <dbReference type="Proteomes" id="UP000609531"/>
    </source>
</evidence>
<evidence type="ECO:0008006" key="3">
    <source>
        <dbReference type="Google" id="ProtNLM"/>
    </source>
</evidence>
<evidence type="ECO:0000313" key="1">
    <source>
        <dbReference type="EMBL" id="MBJ3776005.1"/>
    </source>
</evidence>
<dbReference type="RefSeq" id="WP_198881895.1">
    <property type="nucleotide sequence ID" value="NZ_JAEKJA010000007.1"/>
</dbReference>
<gene>
    <name evidence="1" type="ORF">JCR33_09925</name>
</gene>
<proteinExistence type="predicted"/>
<comment type="caution">
    <text evidence="1">The sequence shown here is derived from an EMBL/GenBank/DDBJ whole genome shotgun (WGS) entry which is preliminary data.</text>
</comment>
<dbReference type="InterPro" id="IPR036938">
    <property type="entry name" value="PAP2/HPO_sf"/>
</dbReference>
<dbReference type="PANTHER" id="PTHR34599:SF1">
    <property type="entry name" value="PHOSPHATIDIC ACID PHOSPHATASE TYPE 2_HALOPEROXIDASE DOMAIN-CONTAINING PROTEIN"/>
    <property type="match status" value="1"/>
</dbReference>
<protein>
    <recommendedName>
        <fullName evidence="3">Bromoperoxidase</fullName>
    </recommendedName>
</protein>
<keyword evidence="2" id="KW-1185">Reference proteome</keyword>
<dbReference type="EMBL" id="JAEKJA010000007">
    <property type="protein sequence ID" value="MBJ3776005.1"/>
    <property type="molecule type" value="Genomic_DNA"/>
</dbReference>
<reference evidence="1" key="1">
    <citation type="submission" date="2020-12" db="EMBL/GenBank/DDBJ databases">
        <title>Bacterial taxonomy.</title>
        <authorList>
            <person name="Pan X."/>
        </authorList>
    </citation>
    <scope>NUCLEOTIDE SEQUENCE</scope>
    <source>
        <strain evidence="1">B2012</strain>
    </source>
</reference>
<dbReference type="InterPro" id="IPR016119">
    <property type="entry name" value="Br/Cl_peroxidase_C"/>
</dbReference>
<accession>A0A934MGK0</accession>
<dbReference type="SUPFAM" id="SSF48317">
    <property type="entry name" value="Acid phosphatase/Vanadium-dependent haloperoxidase"/>
    <property type="match status" value="1"/>
</dbReference>